<evidence type="ECO:0000313" key="3">
    <source>
        <dbReference type="Proteomes" id="UP000599109"/>
    </source>
</evidence>
<keyword evidence="1" id="KW-0732">Signal</keyword>
<keyword evidence="3" id="KW-1185">Reference proteome</keyword>
<reference evidence="2 3" key="1">
    <citation type="journal article" date="2017" name="Int. J. Syst. Evol. Microbiol.">
        <title>Ramlibacter monticola sp. nov., isolated from forest soil.</title>
        <authorList>
            <person name="Chaudhary D.K."/>
            <person name="Kim J."/>
        </authorList>
    </citation>
    <scope>NUCLEOTIDE SEQUENCE [LARGE SCALE GENOMIC DNA]</scope>
    <source>
        <strain evidence="2 3">KACC 19175</strain>
    </source>
</reference>
<accession>A0A936Z0M5</accession>
<feature type="chain" id="PRO_5037482583" description="DUF1571 domain-containing protein" evidence="1">
    <location>
        <begin position="19"/>
        <end position="224"/>
    </location>
</feature>
<feature type="signal peptide" evidence="1">
    <location>
        <begin position="1"/>
        <end position="18"/>
    </location>
</feature>
<comment type="caution">
    <text evidence="2">The sequence shown here is derived from an EMBL/GenBank/DDBJ whole genome shotgun (WGS) entry which is preliminary data.</text>
</comment>
<protein>
    <recommendedName>
        <fullName evidence="4">DUF1571 domain-containing protein</fullName>
    </recommendedName>
</protein>
<evidence type="ECO:0000256" key="1">
    <source>
        <dbReference type="SAM" id="SignalP"/>
    </source>
</evidence>
<dbReference type="RefSeq" id="WP_201674231.1">
    <property type="nucleotide sequence ID" value="NZ_JAEQNE010000002.1"/>
</dbReference>
<name>A0A936Z0M5_9BURK</name>
<evidence type="ECO:0008006" key="4">
    <source>
        <dbReference type="Google" id="ProtNLM"/>
    </source>
</evidence>
<gene>
    <name evidence="2" type="ORF">JJ685_10765</name>
</gene>
<dbReference type="Proteomes" id="UP000599109">
    <property type="component" value="Unassembled WGS sequence"/>
</dbReference>
<organism evidence="2 3">
    <name type="scientific">Ramlibacter monticola</name>
    <dbReference type="NCBI Taxonomy" id="1926872"/>
    <lineage>
        <taxon>Bacteria</taxon>
        <taxon>Pseudomonadati</taxon>
        <taxon>Pseudomonadota</taxon>
        <taxon>Betaproteobacteria</taxon>
        <taxon>Burkholderiales</taxon>
        <taxon>Comamonadaceae</taxon>
        <taxon>Ramlibacter</taxon>
    </lineage>
</organism>
<sequence length="224" mass="24151">MRQALLLLAATLPLPALAQAPAAGAEPPASAASAQPSEAERLVFTHDHLANSRRPGSLRYGYVEEAEGKPRVTDRAVLTFSAPQGGACCDVHGDYLSGPMAVNLPDIPQARGNPVLLYFLEGEVRRLQRTTTGQAAHFRRRIRQSLADTATVSDTTIPWGTQSVPARMVRVVPFVDDPFRARFQDQAATEYVFVLSDAVPGGVYQMRATLPGKATRTLTLAESN</sequence>
<dbReference type="EMBL" id="JAEQNE010000002">
    <property type="protein sequence ID" value="MBL0391616.1"/>
    <property type="molecule type" value="Genomic_DNA"/>
</dbReference>
<dbReference type="AlphaFoldDB" id="A0A936Z0M5"/>
<proteinExistence type="predicted"/>
<evidence type="ECO:0000313" key="2">
    <source>
        <dbReference type="EMBL" id="MBL0391616.1"/>
    </source>
</evidence>